<dbReference type="AlphaFoldDB" id="M7BH14"/>
<reference evidence="3" key="1">
    <citation type="journal article" date="2013" name="Nat. Genet.">
        <title>The draft genomes of soft-shell turtle and green sea turtle yield insights into the development and evolution of the turtle-specific body plan.</title>
        <authorList>
            <person name="Wang Z."/>
            <person name="Pascual-Anaya J."/>
            <person name="Zadissa A."/>
            <person name="Li W."/>
            <person name="Niimura Y."/>
            <person name="Huang Z."/>
            <person name="Li C."/>
            <person name="White S."/>
            <person name="Xiong Z."/>
            <person name="Fang D."/>
            <person name="Wang B."/>
            <person name="Ming Y."/>
            <person name="Chen Y."/>
            <person name="Zheng Y."/>
            <person name="Kuraku S."/>
            <person name="Pignatelli M."/>
            <person name="Herrero J."/>
            <person name="Beal K."/>
            <person name="Nozawa M."/>
            <person name="Li Q."/>
            <person name="Wang J."/>
            <person name="Zhang H."/>
            <person name="Yu L."/>
            <person name="Shigenobu S."/>
            <person name="Wang J."/>
            <person name="Liu J."/>
            <person name="Flicek P."/>
            <person name="Searle S."/>
            <person name="Wang J."/>
            <person name="Kuratani S."/>
            <person name="Yin Y."/>
            <person name="Aken B."/>
            <person name="Zhang G."/>
            <person name="Irie N."/>
        </authorList>
    </citation>
    <scope>NUCLEOTIDE SEQUENCE [LARGE SCALE GENOMIC DNA]</scope>
</reference>
<feature type="compositionally biased region" description="Gly residues" evidence="1">
    <location>
        <begin position="34"/>
        <end position="45"/>
    </location>
</feature>
<evidence type="ECO:0000313" key="2">
    <source>
        <dbReference type="EMBL" id="EMP37201.1"/>
    </source>
</evidence>
<dbReference type="Proteomes" id="UP000031443">
    <property type="component" value="Unassembled WGS sequence"/>
</dbReference>
<gene>
    <name evidence="2" type="ORF">UY3_05732</name>
</gene>
<evidence type="ECO:0000313" key="3">
    <source>
        <dbReference type="Proteomes" id="UP000031443"/>
    </source>
</evidence>
<sequence>MTLMGKQREAEELSYNPPQQYVPGVQGSRQTGVGVPGGGGGGGAAGNRSKLRNFSDVNSIAEVDILRSTYCGFCSEAYRIFRSFVANTQLLDQTVNQFKGYQMHKDLKDMLY</sequence>
<dbReference type="EMBL" id="KB523138">
    <property type="protein sequence ID" value="EMP37201.1"/>
    <property type="molecule type" value="Genomic_DNA"/>
</dbReference>
<proteinExistence type="predicted"/>
<protein>
    <submittedName>
        <fullName evidence="2">Uncharacterized protein</fullName>
    </submittedName>
</protein>
<keyword evidence="3" id="KW-1185">Reference proteome</keyword>
<feature type="region of interest" description="Disordered" evidence="1">
    <location>
        <begin position="1"/>
        <end position="50"/>
    </location>
</feature>
<organism evidence="2 3">
    <name type="scientific">Chelonia mydas</name>
    <name type="common">Green sea-turtle</name>
    <name type="synonym">Chelonia agassizi</name>
    <dbReference type="NCBI Taxonomy" id="8469"/>
    <lineage>
        <taxon>Eukaryota</taxon>
        <taxon>Metazoa</taxon>
        <taxon>Chordata</taxon>
        <taxon>Craniata</taxon>
        <taxon>Vertebrata</taxon>
        <taxon>Euteleostomi</taxon>
        <taxon>Archelosauria</taxon>
        <taxon>Testudinata</taxon>
        <taxon>Testudines</taxon>
        <taxon>Cryptodira</taxon>
        <taxon>Durocryptodira</taxon>
        <taxon>Americhelydia</taxon>
        <taxon>Chelonioidea</taxon>
        <taxon>Cheloniidae</taxon>
        <taxon>Chelonia</taxon>
    </lineage>
</organism>
<evidence type="ECO:0000256" key="1">
    <source>
        <dbReference type="SAM" id="MobiDB-lite"/>
    </source>
</evidence>
<name>M7BH14_CHEMY</name>
<feature type="compositionally biased region" description="Basic and acidic residues" evidence="1">
    <location>
        <begin position="1"/>
        <end position="11"/>
    </location>
</feature>
<accession>M7BH14</accession>